<evidence type="ECO:0000259" key="1">
    <source>
        <dbReference type="Pfam" id="PF13472"/>
    </source>
</evidence>
<name>A0ABU0AE61_9BACI</name>
<dbReference type="CDD" id="cd00229">
    <property type="entry name" value="SGNH_hydrolase"/>
    <property type="match status" value="1"/>
</dbReference>
<accession>A0ABU0AE61</accession>
<dbReference type="SUPFAM" id="SSF52266">
    <property type="entry name" value="SGNH hydrolase"/>
    <property type="match status" value="1"/>
</dbReference>
<dbReference type="Proteomes" id="UP001238088">
    <property type="component" value="Unassembled WGS sequence"/>
</dbReference>
<feature type="domain" description="SGNH hydrolase-type esterase" evidence="1">
    <location>
        <begin position="80"/>
        <end position="265"/>
    </location>
</feature>
<organism evidence="2 3">
    <name type="scientific">Cytobacillus purgationiresistens</name>
    <dbReference type="NCBI Taxonomy" id="863449"/>
    <lineage>
        <taxon>Bacteria</taxon>
        <taxon>Bacillati</taxon>
        <taxon>Bacillota</taxon>
        <taxon>Bacilli</taxon>
        <taxon>Bacillales</taxon>
        <taxon>Bacillaceae</taxon>
        <taxon>Cytobacillus</taxon>
    </lineage>
</organism>
<proteinExistence type="predicted"/>
<comment type="caution">
    <text evidence="2">The sequence shown here is derived from an EMBL/GenBank/DDBJ whole genome shotgun (WGS) entry which is preliminary data.</text>
</comment>
<dbReference type="Gene3D" id="3.40.50.1110">
    <property type="entry name" value="SGNH hydrolase"/>
    <property type="match status" value="1"/>
</dbReference>
<dbReference type="InterPro" id="IPR013830">
    <property type="entry name" value="SGNH_hydro"/>
</dbReference>
<evidence type="ECO:0000313" key="3">
    <source>
        <dbReference type="Proteomes" id="UP001238088"/>
    </source>
</evidence>
<dbReference type="EMBL" id="JAUSUB010000003">
    <property type="protein sequence ID" value="MDQ0269164.1"/>
    <property type="molecule type" value="Genomic_DNA"/>
</dbReference>
<dbReference type="InterPro" id="IPR036514">
    <property type="entry name" value="SGNH_hydro_sf"/>
</dbReference>
<sequence length="280" mass="32207">MKKIIFASLIIVIISLTGLIYWNNERATGFDVWDEENITEGEKIEKEKIESITPKEGNEITLKDYLHYKVLTEDKARVAVIGSSVARGKGASQPMFSWFNQLEKQIKSENVTIANDLSFSNYAKSGYTLNRLLDEGNVDEMINDNPDLIIIETSVVNSYDENIKMEDTISAINQTISKVKKELPDSQFILISPNPCSVDQKGEVENALGYTYQDYREETKSYIESKGWKYVDVYKGMEDKIQANDLELNDTLDDGVHPNDLGYRLWFEVMDEYFNKQQEW</sequence>
<gene>
    <name evidence="2" type="ORF">J2S17_001034</name>
</gene>
<reference evidence="2 3" key="1">
    <citation type="submission" date="2023-07" db="EMBL/GenBank/DDBJ databases">
        <title>Genomic Encyclopedia of Type Strains, Phase IV (KMG-IV): sequencing the most valuable type-strain genomes for metagenomic binning, comparative biology and taxonomic classification.</title>
        <authorList>
            <person name="Goeker M."/>
        </authorList>
    </citation>
    <scope>NUCLEOTIDE SEQUENCE [LARGE SCALE GENOMIC DNA]</scope>
    <source>
        <strain evidence="2 3">DSM 23494</strain>
    </source>
</reference>
<dbReference type="RefSeq" id="WP_307472516.1">
    <property type="nucleotide sequence ID" value="NZ_JAUSUB010000003.1"/>
</dbReference>
<keyword evidence="3" id="KW-1185">Reference proteome</keyword>
<evidence type="ECO:0000313" key="2">
    <source>
        <dbReference type="EMBL" id="MDQ0269164.1"/>
    </source>
</evidence>
<dbReference type="Pfam" id="PF13472">
    <property type="entry name" value="Lipase_GDSL_2"/>
    <property type="match status" value="1"/>
</dbReference>
<protein>
    <submittedName>
        <fullName evidence="2">Lysophospholipase L1-like esterase</fullName>
    </submittedName>
</protein>